<comment type="caution">
    <text evidence="1">The sequence shown here is derived from an EMBL/GenBank/DDBJ whole genome shotgun (WGS) entry which is preliminary data.</text>
</comment>
<dbReference type="EMBL" id="WHUF01000004">
    <property type="protein sequence ID" value="MQA21030.1"/>
    <property type="molecule type" value="Genomic_DNA"/>
</dbReference>
<dbReference type="RefSeq" id="WP_152806226.1">
    <property type="nucleotide sequence ID" value="NZ_WHUF01000004.1"/>
</dbReference>
<reference evidence="1 2" key="1">
    <citation type="submission" date="2019-10" db="EMBL/GenBank/DDBJ databases">
        <title>Two novel species isolated from a subtropical stream in China.</title>
        <authorList>
            <person name="Lu H."/>
        </authorList>
    </citation>
    <scope>NUCLEOTIDE SEQUENCE [LARGE SCALE GENOMIC DNA]</scope>
    <source>
        <strain evidence="1 2">FT103W</strain>
    </source>
</reference>
<gene>
    <name evidence="1" type="ORF">GEV01_16030</name>
</gene>
<organism evidence="1 2">
    <name type="scientific">Rugamonas rivuli</name>
    <dbReference type="NCBI Taxonomy" id="2743358"/>
    <lineage>
        <taxon>Bacteria</taxon>
        <taxon>Pseudomonadati</taxon>
        <taxon>Pseudomonadota</taxon>
        <taxon>Betaproteobacteria</taxon>
        <taxon>Burkholderiales</taxon>
        <taxon>Oxalobacteraceae</taxon>
        <taxon>Telluria group</taxon>
        <taxon>Rugamonas</taxon>
    </lineage>
</organism>
<proteinExistence type="predicted"/>
<protein>
    <submittedName>
        <fullName evidence="1">Uncharacterized protein</fullName>
    </submittedName>
</protein>
<name>A0A843SFX1_9BURK</name>
<keyword evidence="2" id="KW-1185">Reference proteome</keyword>
<dbReference type="AlphaFoldDB" id="A0A843SFX1"/>
<accession>A0A843SFX1</accession>
<sequence length="156" mass="17019">MNHQIENWVARIFSDLSKEKVPDFSGLGLLFYRPGFLLPSVSLAPDVSSLDLPTKNVRQSAELLHQICRRVSPFHDGFHLVNADSLAITHVCQFLSPPVPDQSHPIANSQPIGARFMAAYLCSMLPSVAAAATLSKHTGGTLFIRGTTRKISPPES</sequence>
<evidence type="ECO:0000313" key="1">
    <source>
        <dbReference type="EMBL" id="MQA21030.1"/>
    </source>
</evidence>
<dbReference type="Proteomes" id="UP000444318">
    <property type="component" value="Unassembled WGS sequence"/>
</dbReference>
<evidence type="ECO:0000313" key="2">
    <source>
        <dbReference type="Proteomes" id="UP000444318"/>
    </source>
</evidence>